<evidence type="ECO:0000256" key="2">
    <source>
        <dbReference type="ARBA" id="ARBA00022670"/>
    </source>
</evidence>
<name>A0A344L7T1_9PSEU</name>
<evidence type="ECO:0000256" key="5">
    <source>
        <dbReference type="PROSITE-ProRule" id="PRU01240"/>
    </source>
</evidence>
<sequence length="398" mass="39689">MRWWSAVPAVLVASAVLVPGAAAQPSAPPPQNTCANPSGSYAGAVPWGQRVVDASRVWPLTDGSGQLVAVIGTGVDAANAQFGPDQVMPVRGIGAGATAPAPDCDGRGTVAAGIVAAKQHRSTTFAGVAPGAKVLPVRYLRPGGNAADGADPDALAAAIITAVEAKAGVILVAVPSPVDSPALTAAVNDARRRGSVVISAASAKEDGAVTYPTATPGVLAVGSLNEQMQPVQREAGRHLSLSAPGAELVSVSAGGQGKLAHRWPVTDPSMAAAYVAGAAALLRAYRPELTPDQVVTRLTLTANRPPGGTHDPRRGWGLVDAYSAVSADIPPDAVAPGGPPPPPVAGTIVPAAAPARPPVNEAAGVIAIAGVGVAALVGLVVATFRRGRTRAWRPGRRT</sequence>
<dbReference type="RefSeq" id="WP_236809097.1">
    <property type="nucleotide sequence ID" value="NZ_CP015163.1"/>
</dbReference>
<evidence type="ECO:0000256" key="6">
    <source>
        <dbReference type="SAM" id="Phobius"/>
    </source>
</evidence>
<evidence type="ECO:0000256" key="7">
    <source>
        <dbReference type="SAM" id="SignalP"/>
    </source>
</evidence>
<feature type="transmembrane region" description="Helical" evidence="6">
    <location>
        <begin position="362"/>
        <end position="384"/>
    </location>
</feature>
<dbReference type="Pfam" id="PF00082">
    <property type="entry name" value="Peptidase_S8"/>
    <property type="match status" value="1"/>
</dbReference>
<evidence type="ECO:0000313" key="10">
    <source>
        <dbReference type="Proteomes" id="UP000250434"/>
    </source>
</evidence>
<keyword evidence="6" id="KW-0812">Transmembrane</keyword>
<protein>
    <submittedName>
        <fullName evidence="9">Peptidase S8</fullName>
    </submittedName>
</protein>
<keyword evidence="7" id="KW-0732">Signal</keyword>
<evidence type="ECO:0000256" key="4">
    <source>
        <dbReference type="ARBA" id="ARBA00022825"/>
    </source>
</evidence>
<feature type="domain" description="Peptidase S8/S53" evidence="8">
    <location>
        <begin position="63"/>
        <end position="317"/>
    </location>
</feature>
<dbReference type="Proteomes" id="UP000250434">
    <property type="component" value="Chromosome"/>
</dbReference>
<dbReference type="PANTHER" id="PTHR43806">
    <property type="entry name" value="PEPTIDASE S8"/>
    <property type="match status" value="1"/>
</dbReference>
<organism evidence="9 10">
    <name type="scientific">Amycolatopsis albispora</name>
    <dbReference type="NCBI Taxonomy" id="1804986"/>
    <lineage>
        <taxon>Bacteria</taxon>
        <taxon>Bacillati</taxon>
        <taxon>Actinomycetota</taxon>
        <taxon>Actinomycetes</taxon>
        <taxon>Pseudonocardiales</taxon>
        <taxon>Pseudonocardiaceae</taxon>
        <taxon>Amycolatopsis</taxon>
    </lineage>
</organism>
<dbReference type="GO" id="GO:0006508">
    <property type="term" value="P:proteolysis"/>
    <property type="evidence" value="ECO:0007669"/>
    <property type="project" value="UniProtKB-KW"/>
</dbReference>
<dbReference type="PRINTS" id="PR00723">
    <property type="entry name" value="SUBTILISIN"/>
</dbReference>
<keyword evidence="4" id="KW-0720">Serine protease</keyword>
<dbReference type="InterPro" id="IPR000209">
    <property type="entry name" value="Peptidase_S8/S53_dom"/>
</dbReference>
<dbReference type="InterPro" id="IPR015500">
    <property type="entry name" value="Peptidase_S8_subtilisin-rel"/>
</dbReference>
<proteinExistence type="inferred from homology"/>
<keyword evidence="6" id="KW-0472">Membrane</keyword>
<evidence type="ECO:0000313" key="9">
    <source>
        <dbReference type="EMBL" id="AXB44105.1"/>
    </source>
</evidence>
<keyword evidence="6" id="KW-1133">Transmembrane helix</keyword>
<evidence type="ECO:0000256" key="3">
    <source>
        <dbReference type="ARBA" id="ARBA00022801"/>
    </source>
</evidence>
<comment type="similarity">
    <text evidence="1 5">Belongs to the peptidase S8 family.</text>
</comment>
<dbReference type="InterPro" id="IPR036852">
    <property type="entry name" value="Peptidase_S8/S53_dom_sf"/>
</dbReference>
<dbReference type="AlphaFoldDB" id="A0A344L7T1"/>
<feature type="chain" id="PRO_5017063114" evidence="7">
    <location>
        <begin position="24"/>
        <end position="398"/>
    </location>
</feature>
<dbReference type="PROSITE" id="PS51892">
    <property type="entry name" value="SUBTILASE"/>
    <property type="match status" value="1"/>
</dbReference>
<keyword evidence="2" id="KW-0645">Protease</keyword>
<dbReference type="Gene3D" id="3.40.50.200">
    <property type="entry name" value="Peptidase S8/S53 domain"/>
    <property type="match status" value="1"/>
</dbReference>
<comment type="caution">
    <text evidence="5">Lacks conserved residue(s) required for the propagation of feature annotation.</text>
</comment>
<evidence type="ECO:0000256" key="1">
    <source>
        <dbReference type="ARBA" id="ARBA00011073"/>
    </source>
</evidence>
<dbReference type="GO" id="GO:0004252">
    <property type="term" value="F:serine-type endopeptidase activity"/>
    <property type="evidence" value="ECO:0007669"/>
    <property type="project" value="InterPro"/>
</dbReference>
<dbReference type="EMBL" id="CP015163">
    <property type="protein sequence ID" value="AXB44105.1"/>
    <property type="molecule type" value="Genomic_DNA"/>
</dbReference>
<evidence type="ECO:0000259" key="8">
    <source>
        <dbReference type="Pfam" id="PF00082"/>
    </source>
</evidence>
<dbReference type="KEGG" id="aab:A4R43_17545"/>
<keyword evidence="10" id="KW-1185">Reference proteome</keyword>
<feature type="signal peptide" evidence="7">
    <location>
        <begin position="1"/>
        <end position="23"/>
    </location>
</feature>
<dbReference type="PANTHER" id="PTHR43806:SF11">
    <property type="entry name" value="CEREVISIN-RELATED"/>
    <property type="match status" value="1"/>
</dbReference>
<gene>
    <name evidence="9" type="ORF">A4R43_17545</name>
</gene>
<reference evidence="9 10" key="1">
    <citation type="submission" date="2016-04" db="EMBL/GenBank/DDBJ databases">
        <title>Complete genome sequence and analysis of deep-sea sediment isolate, Amycolatopsis sp. WP1.</title>
        <authorList>
            <person name="Wang H."/>
            <person name="Chen S."/>
            <person name="Wu Q."/>
        </authorList>
    </citation>
    <scope>NUCLEOTIDE SEQUENCE [LARGE SCALE GENOMIC DNA]</scope>
    <source>
        <strain evidence="9 10">WP1</strain>
    </source>
</reference>
<accession>A0A344L7T1</accession>
<keyword evidence="3" id="KW-0378">Hydrolase</keyword>
<dbReference type="InterPro" id="IPR050131">
    <property type="entry name" value="Peptidase_S8_subtilisin-like"/>
</dbReference>
<dbReference type="SUPFAM" id="SSF52743">
    <property type="entry name" value="Subtilisin-like"/>
    <property type="match status" value="1"/>
</dbReference>